<dbReference type="AlphaFoldDB" id="A0ABD0JUC0"/>
<dbReference type="Proteomes" id="UP001519460">
    <property type="component" value="Unassembled WGS sequence"/>
</dbReference>
<proteinExistence type="predicted"/>
<sequence>MLQSPTKPAMGPLITFYRSCDTPLHPFSPAHSQVDSPLNCMSFRGSNRERTLSVKRDKAEAGPITLSSSLCRIHIRFAVSFVKTPDFPWMRQFC</sequence>
<name>A0ABD0JUC0_9CAEN</name>
<accession>A0ABD0JUC0</accession>
<reference evidence="1 3" key="2">
    <citation type="journal article" date="2023" name="Sci. Data">
        <title>Genome assembly of the Korean intertidal mud-creeper Batillaria attramentaria.</title>
        <authorList>
            <person name="Patra A.K."/>
            <person name="Ho P.T."/>
            <person name="Jun S."/>
            <person name="Lee S.J."/>
            <person name="Kim Y."/>
            <person name="Won Y.J."/>
        </authorList>
    </citation>
    <scope>NUCLEOTIDE SEQUENCE [LARGE SCALE GENOMIC DNA]</scope>
    <source>
        <strain evidence="1">Wonlab-2016</strain>
    </source>
</reference>
<protein>
    <submittedName>
        <fullName evidence="1">Uncharacterized protein</fullName>
    </submittedName>
</protein>
<dbReference type="EMBL" id="JACVVK020000065">
    <property type="protein sequence ID" value="KAK7496679.1"/>
    <property type="molecule type" value="Genomic_DNA"/>
</dbReference>
<comment type="caution">
    <text evidence="1">The sequence shown here is derived from an EMBL/GenBank/DDBJ whole genome shotgun (WGS) entry which is preliminary data.</text>
</comment>
<organism evidence="1 3">
    <name type="scientific">Batillaria attramentaria</name>
    <dbReference type="NCBI Taxonomy" id="370345"/>
    <lineage>
        <taxon>Eukaryota</taxon>
        <taxon>Metazoa</taxon>
        <taxon>Spiralia</taxon>
        <taxon>Lophotrochozoa</taxon>
        <taxon>Mollusca</taxon>
        <taxon>Gastropoda</taxon>
        <taxon>Caenogastropoda</taxon>
        <taxon>Sorbeoconcha</taxon>
        <taxon>Cerithioidea</taxon>
        <taxon>Batillariidae</taxon>
        <taxon>Batillaria</taxon>
    </lineage>
</organism>
<evidence type="ECO:0000313" key="3">
    <source>
        <dbReference type="Proteomes" id="UP001519460"/>
    </source>
</evidence>
<dbReference type="EMBL" id="JACVVK020000322">
    <property type="protein sequence ID" value="KAK7478572.1"/>
    <property type="molecule type" value="Genomic_DNA"/>
</dbReference>
<evidence type="ECO:0000313" key="1">
    <source>
        <dbReference type="EMBL" id="KAK7478572.1"/>
    </source>
</evidence>
<evidence type="ECO:0000313" key="2">
    <source>
        <dbReference type="EMBL" id="KAK7496679.1"/>
    </source>
</evidence>
<keyword evidence="3" id="KW-1185">Reference proteome</keyword>
<reference evidence="1" key="3">
    <citation type="submission" date="2023-01" db="EMBL/GenBank/DDBJ databases">
        <authorList>
            <person name="Patra A."/>
        </authorList>
    </citation>
    <scope>NUCLEOTIDE SEQUENCE</scope>
    <source>
        <strain evidence="1">Wonlab-2016</strain>
        <tissue evidence="1">Foot muscle</tissue>
    </source>
</reference>
<gene>
    <name evidence="2" type="ORF">BaRGS_00012086</name>
    <name evidence="1" type="ORF">BaRGS_00030171</name>
</gene>
<reference evidence="1" key="1">
    <citation type="submission" date="2020-09" db="EMBL/GenBank/DDBJ databases">
        <authorList>
            <person name="Won Y."/>
        </authorList>
    </citation>
    <scope>NUCLEOTIDE SEQUENCE</scope>
    <source>
        <strain evidence="1">Wonlab-2016</strain>
        <tissue evidence="1">Foot muscle</tissue>
    </source>
</reference>